<evidence type="ECO:0000313" key="3">
    <source>
        <dbReference type="Proteomes" id="UP000030151"/>
    </source>
</evidence>
<feature type="compositionally biased region" description="Basic and acidic residues" evidence="1">
    <location>
        <begin position="78"/>
        <end position="88"/>
    </location>
</feature>
<dbReference type="AlphaFoldDB" id="A0A0A1UQ66"/>
<reference evidence="2 3" key="1">
    <citation type="submission" date="2014-02" db="EMBL/GenBank/DDBJ databases">
        <title>The genome sequence of the entomopathogenic fungus Metarhizium robertsii ARSEF 2575.</title>
        <authorList>
            <person name="Giuliano Garisto Donzelli B."/>
            <person name="Roe B.A."/>
            <person name="Macmil S.L."/>
            <person name="Krasnoff S.B."/>
            <person name="Gibson D.M."/>
        </authorList>
    </citation>
    <scope>NUCLEOTIDE SEQUENCE [LARGE SCALE GENOMIC DNA]</scope>
    <source>
        <strain evidence="2 3">ARSEF 2575</strain>
    </source>
</reference>
<dbReference type="EMBL" id="JELW01000041">
    <property type="protein sequence ID" value="EXU97060.1"/>
    <property type="molecule type" value="Genomic_DNA"/>
</dbReference>
<feature type="region of interest" description="Disordered" evidence="1">
    <location>
        <begin position="1"/>
        <end position="105"/>
    </location>
</feature>
<comment type="caution">
    <text evidence="2">The sequence shown here is derived from an EMBL/GenBank/DDBJ whole genome shotgun (WGS) entry which is preliminary data.</text>
</comment>
<evidence type="ECO:0000313" key="2">
    <source>
        <dbReference type="EMBL" id="EXU97060.1"/>
    </source>
</evidence>
<evidence type="ECO:0000256" key="1">
    <source>
        <dbReference type="SAM" id="MobiDB-lite"/>
    </source>
</evidence>
<sequence length="132" mass="14854">MYFPEKGLAWPTPKPQPDKGATSRPPTRPTTRASNALQESASATLTTSLVLKHSPYHQQWQKSRPTSSAPKYTSSPNAKDKPAHEPPSRHRPPTPPVTISPRCRRPNTRLHVFNRFDMALNVSFILLNVHTR</sequence>
<dbReference type="HOGENOM" id="CLU_1917550_0_0_1"/>
<feature type="compositionally biased region" description="Polar residues" evidence="1">
    <location>
        <begin position="33"/>
        <end position="49"/>
    </location>
</feature>
<gene>
    <name evidence="2" type="ORF">X797_009825</name>
</gene>
<dbReference type="Proteomes" id="UP000030151">
    <property type="component" value="Unassembled WGS sequence"/>
</dbReference>
<protein>
    <submittedName>
        <fullName evidence="2">Uncharacterized protein</fullName>
    </submittedName>
</protein>
<organism evidence="2 3">
    <name type="scientific">Metarhizium robertsii</name>
    <dbReference type="NCBI Taxonomy" id="568076"/>
    <lineage>
        <taxon>Eukaryota</taxon>
        <taxon>Fungi</taxon>
        <taxon>Dikarya</taxon>
        <taxon>Ascomycota</taxon>
        <taxon>Pezizomycotina</taxon>
        <taxon>Sordariomycetes</taxon>
        <taxon>Hypocreomycetidae</taxon>
        <taxon>Hypocreales</taxon>
        <taxon>Clavicipitaceae</taxon>
        <taxon>Metarhizium</taxon>
    </lineage>
</organism>
<proteinExistence type="predicted"/>
<name>A0A0A1UQ66_9HYPO</name>
<feature type="compositionally biased region" description="Polar residues" evidence="1">
    <location>
        <begin position="56"/>
        <end position="77"/>
    </location>
</feature>
<accession>A0A0A1UQ66</accession>